<organism evidence="25 26">
    <name type="scientific">Australozyma saopauloensis</name>
    <dbReference type="NCBI Taxonomy" id="291208"/>
    <lineage>
        <taxon>Eukaryota</taxon>
        <taxon>Fungi</taxon>
        <taxon>Dikarya</taxon>
        <taxon>Ascomycota</taxon>
        <taxon>Saccharomycotina</taxon>
        <taxon>Pichiomycetes</taxon>
        <taxon>Metschnikowiaceae</taxon>
        <taxon>Australozyma</taxon>
    </lineage>
</organism>
<dbReference type="PANTHER" id="PTHR11959:SF1">
    <property type="entry name" value="4-HYDROXYPHENYLPYRUVATE DIOXYGENASE"/>
    <property type="match status" value="1"/>
</dbReference>
<evidence type="ECO:0000256" key="13">
    <source>
        <dbReference type="ARBA" id="ARBA00022824"/>
    </source>
</evidence>
<dbReference type="GeneID" id="88173159"/>
<proteinExistence type="inferred from homology"/>
<evidence type="ECO:0000256" key="18">
    <source>
        <dbReference type="ARBA" id="ARBA00023034"/>
    </source>
</evidence>
<evidence type="ECO:0000256" key="3">
    <source>
        <dbReference type="ARBA" id="ARBA00004406"/>
    </source>
</evidence>
<comment type="subunit">
    <text evidence="7">Homodimer.</text>
</comment>
<dbReference type="Gene3D" id="3.10.180.10">
    <property type="entry name" value="2,3-Dihydroxybiphenyl 1,2-Dioxygenase, domain 1"/>
    <property type="match status" value="2"/>
</dbReference>
<dbReference type="GO" id="GO:0006572">
    <property type="term" value="P:L-tyrosine catabolic process"/>
    <property type="evidence" value="ECO:0007669"/>
    <property type="project" value="UniProtKB-KW"/>
</dbReference>
<reference evidence="25 26" key="1">
    <citation type="submission" date="2023-10" db="EMBL/GenBank/DDBJ databases">
        <title>Draft Genome Sequence of Candida saopaulonensis from a very Premature Infant with Sepsis.</title>
        <authorList>
            <person name="Ning Y."/>
            <person name="Dai R."/>
            <person name="Xiao M."/>
            <person name="Xu Y."/>
            <person name="Yan Q."/>
            <person name="Zhang L."/>
        </authorList>
    </citation>
    <scope>NUCLEOTIDE SEQUENCE [LARGE SCALE GENOMIC DNA]</scope>
    <source>
        <strain evidence="25 26">19XY460</strain>
    </source>
</reference>
<dbReference type="GO" id="GO:0042802">
    <property type="term" value="F:identical protein binding"/>
    <property type="evidence" value="ECO:0007669"/>
    <property type="project" value="UniProtKB-ARBA"/>
</dbReference>
<evidence type="ECO:0000256" key="21">
    <source>
        <dbReference type="ARBA" id="ARBA00029786"/>
    </source>
</evidence>
<dbReference type="Pfam" id="PF00903">
    <property type="entry name" value="Glyoxalase"/>
    <property type="match status" value="1"/>
</dbReference>
<comment type="pathway">
    <text evidence="5">Amino-acid degradation; L-phenylalanine degradation; acetoacetate and fumarate from L-phenylalanine: step 3/6.</text>
</comment>
<keyword evidence="10" id="KW-0963">Cytoplasm</keyword>
<comment type="catalytic activity">
    <reaction evidence="23">
        <text>3-(4-hydroxyphenyl)pyruvate + O2 = homogentisate + CO2</text>
        <dbReference type="Rhea" id="RHEA:16189"/>
        <dbReference type="ChEBI" id="CHEBI:15379"/>
        <dbReference type="ChEBI" id="CHEBI:16169"/>
        <dbReference type="ChEBI" id="CHEBI:16526"/>
        <dbReference type="ChEBI" id="CHEBI:36242"/>
        <dbReference type="EC" id="1.13.11.27"/>
    </reaction>
    <physiologicalReaction direction="left-to-right" evidence="23">
        <dbReference type="Rhea" id="RHEA:16190"/>
    </physiologicalReaction>
</comment>
<keyword evidence="12" id="KW-0677">Repeat</keyword>
<dbReference type="KEGG" id="asau:88173159"/>
<evidence type="ECO:0000256" key="14">
    <source>
        <dbReference type="ARBA" id="ARBA00022878"/>
    </source>
</evidence>
<feature type="domain" description="VOC" evidence="24">
    <location>
        <begin position="274"/>
        <end position="414"/>
    </location>
</feature>
<dbReference type="Proteomes" id="UP001338582">
    <property type="component" value="Chromosome 2"/>
</dbReference>
<dbReference type="PROSITE" id="PS51819">
    <property type="entry name" value="VOC"/>
    <property type="match status" value="2"/>
</dbReference>
<dbReference type="CDD" id="cd07250">
    <property type="entry name" value="HPPD_C_like"/>
    <property type="match status" value="1"/>
</dbReference>
<dbReference type="InterPro" id="IPR041736">
    <property type="entry name" value="4OHPhenylPyrv_dOase_N"/>
</dbReference>
<evidence type="ECO:0000256" key="17">
    <source>
        <dbReference type="ARBA" id="ARBA00023004"/>
    </source>
</evidence>
<dbReference type="NCBIfam" id="TIGR01263">
    <property type="entry name" value="4HPPD"/>
    <property type="match status" value="1"/>
</dbReference>
<comment type="subcellular location">
    <subcellularLocation>
        <location evidence="4">Cytoplasm</location>
    </subcellularLocation>
    <subcellularLocation>
        <location evidence="3">Endoplasmic reticulum membrane</location>
        <topology evidence="3">Peripheral membrane protein</topology>
    </subcellularLocation>
    <subcellularLocation>
        <location evidence="2">Golgi apparatus membrane</location>
        <topology evidence="2">Peripheral membrane protein</topology>
    </subcellularLocation>
</comment>
<evidence type="ECO:0000256" key="8">
    <source>
        <dbReference type="ARBA" id="ARBA00013222"/>
    </source>
</evidence>
<dbReference type="SUPFAM" id="SSF54593">
    <property type="entry name" value="Glyoxalase/Bleomycin resistance protein/Dihydroxybiphenyl dioxygenase"/>
    <property type="match status" value="2"/>
</dbReference>
<evidence type="ECO:0000256" key="12">
    <source>
        <dbReference type="ARBA" id="ARBA00022737"/>
    </source>
</evidence>
<feature type="domain" description="VOC" evidence="24">
    <location>
        <begin position="38"/>
        <end position="249"/>
    </location>
</feature>
<dbReference type="PANTHER" id="PTHR11959">
    <property type="entry name" value="4-HYDROXYPHENYLPYRUVATE DIOXYGENASE"/>
    <property type="match status" value="1"/>
</dbReference>
<evidence type="ECO:0000256" key="2">
    <source>
        <dbReference type="ARBA" id="ARBA00004395"/>
    </source>
</evidence>
<dbReference type="InterPro" id="IPR005956">
    <property type="entry name" value="4OHPhenylPyrv_dOase"/>
</dbReference>
<dbReference type="AlphaFoldDB" id="A0AAX4H8A7"/>
<comment type="cofactor">
    <cofactor evidence="1">
        <name>Fe cation</name>
        <dbReference type="ChEBI" id="CHEBI:24875"/>
    </cofactor>
</comment>
<dbReference type="GO" id="GO:0000139">
    <property type="term" value="C:Golgi membrane"/>
    <property type="evidence" value="ECO:0007669"/>
    <property type="project" value="UniProtKB-SubCell"/>
</dbReference>
<gene>
    <name evidence="25" type="ORF">PUMCH_002094</name>
</gene>
<evidence type="ECO:0000256" key="10">
    <source>
        <dbReference type="ARBA" id="ARBA00022490"/>
    </source>
</evidence>
<keyword evidence="19" id="KW-0472">Membrane</keyword>
<dbReference type="EC" id="1.13.11.27" evidence="8"/>
<protein>
    <recommendedName>
        <fullName evidence="9">4-hydroxyphenylpyruvate dioxygenase</fullName>
        <ecNumber evidence="8">1.13.11.27</ecNumber>
    </recommendedName>
    <alternativeName>
        <fullName evidence="21">4-hydroxyphenylpyruvic acid oxidase</fullName>
    </alternativeName>
</protein>
<dbReference type="InterPro" id="IPR004360">
    <property type="entry name" value="Glyas_Fos-R_dOase_dom"/>
</dbReference>
<keyword evidence="14" id="KW-0828">Tyrosine catabolism</keyword>
<comment type="function">
    <text evidence="22">Catalyzes the conversion of 4-hydroxyphenylpyruvic acid to homogentisic acid, one of the steps in tyrosine catabolism.</text>
</comment>
<evidence type="ECO:0000313" key="26">
    <source>
        <dbReference type="Proteomes" id="UP001338582"/>
    </source>
</evidence>
<evidence type="ECO:0000256" key="9">
    <source>
        <dbReference type="ARBA" id="ARBA00018452"/>
    </source>
</evidence>
<evidence type="ECO:0000256" key="4">
    <source>
        <dbReference type="ARBA" id="ARBA00004496"/>
    </source>
</evidence>
<evidence type="ECO:0000256" key="20">
    <source>
        <dbReference type="ARBA" id="ARBA00023232"/>
    </source>
</evidence>
<evidence type="ECO:0000256" key="16">
    <source>
        <dbReference type="ARBA" id="ARBA00023002"/>
    </source>
</evidence>
<dbReference type="InterPro" id="IPR029068">
    <property type="entry name" value="Glyas_Bleomycin-R_OHBP_Dase"/>
</dbReference>
<keyword evidence="18" id="KW-0333">Golgi apparatus</keyword>
<keyword evidence="26" id="KW-1185">Reference proteome</keyword>
<dbReference type="GO" id="GO:0005789">
    <property type="term" value="C:endoplasmic reticulum membrane"/>
    <property type="evidence" value="ECO:0007669"/>
    <property type="project" value="UniProtKB-SubCell"/>
</dbReference>
<evidence type="ECO:0000256" key="19">
    <source>
        <dbReference type="ARBA" id="ARBA00023136"/>
    </source>
</evidence>
<dbReference type="RefSeq" id="XP_062877186.1">
    <property type="nucleotide sequence ID" value="XM_063021116.1"/>
</dbReference>
<dbReference type="FunFam" id="3.10.180.10:FF:000022">
    <property type="entry name" value="4-hydroxyphenylpyruvate dioxygenase"/>
    <property type="match status" value="1"/>
</dbReference>
<dbReference type="GO" id="GO:0046872">
    <property type="term" value="F:metal ion binding"/>
    <property type="evidence" value="ECO:0007669"/>
    <property type="project" value="UniProtKB-KW"/>
</dbReference>
<evidence type="ECO:0000256" key="15">
    <source>
        <dbReference type="ARBA" id="ARBA00022964"/>
    </source>
</evidence>
<dbReference type="GO" id="GO:0006559">
    <property type="term" value="P:L-phenylalanine catabolic process"/>
    <property type="evidence" value="ECO:0007669"/>
    <property type="project" value="UniProtKB-KW"/>
</dbReference>
<keyword evidence="11" id="KW-0479">Metal-binding</keyword>
<dbReference type="CDD" id="cd08342">
    <property type="entry name" value="HPPD_N_like"/>
    <property type="match status" value="1"/>
</dbReference>
<evidence type="ECO:0000256" key="7">
    <source>
        <dbReference type="ARBA" id="ARBA00011738"/>
    </source>
</evidence>
<keyword evidence="20" id="KW-0585">Phenylalanine catabolism</keyword>
<keyword evidence="16" id="KW-0560">Oxidoreductase</keyword>
<sequence length="508" mass="57708">MLWLKELPFFAWDLNFPEDKHSKFHSHYSSNAEDGIQSFFAVRLATSNAKEMAAYLCHIFGFTEIATRDLENGNICVCSHVLRKDDVVFEVVGTLETRSDTSYTKAKDKFQISHPPEGNFIDLETKILNFLGGSEDLRQNVHEALQYNGIRKLIDELGKLNQPVVLSAIEEASMASKINEFVSLHGIGVIDVAFEVKNVRNLYSKAISAGATIINPPKLSRDLNGGVLIATVGSPISDIHHTLVEFLDYNGPYLPSYAPAKSHTVEDREFVLQGIDHCVQNYHFGELIPSTNFYMSAFGLHKFWSVDDKDISTSNSGLRSIVISNLNEKVLLPFNEPVESKMRGQIEEFYDYYGGPGIQHIALRTNNIIAMVRSLKSQGLEFNTISDEYYEALKQKLTLLKIELYEDFEELKSHHILADVDQSSLYHLQDGKLRSNYILQIFSKPIHDRPTLFFEIIQRYNHNGFGKGTFKGLYESIEEQQKLRGTLTPTELGRSHQIPQEFRELESI</sequence>
<name>A0AAX4H8A7_9ASCO</name>
<dbReference type="EMBL" id="CP138895">
    <property type="protein sequence ID" value="WPK24803.1"/>
    <property type="molecule type" value="Genomic_DNA"/>
</dbReference>
<evidence type="ECO:0000313" key="25">
    <source>
        <dbReference type="EMBL" id="WPK24803.1"/>
    </source>
</evidence>
<evidence type="ECO:0000256" key="22">
    <source>
        <dbReference type="ARBA" id="ARBA00033727"/>
    </source>
</evidence>
<evidence type="ECO:0000259" key="24">
    <source>
        <dbReference type="PROSITE" id="PS51819"/>
    </source>
</evidence>
<evidence type="ECO:0000256" key="11">
    <source>
        <dbReference type="ARBA" id="ARBA00022723"/>
    </source>
</evidence>
<dbReference type="InterPro" id="IPR037523">
    <property type="entry name" value="VOC_core"/>
</dbReference>
<evidence type="ECO:0000256" key="5">
    <source>
        <dbReference type="ARBA" id="ARBA00005162"/>
    </source>
</evidence>
<keyword evidence="17" id="KW-0408">Iron</keyword>
<accession>A0AAX4H8A7</accession>
<comment type="similarity">
    <text evidence="6">Belongs to the 4HPPD family.</text>
</comment>
<evidence type="ECO:0000256" key="23">
    <source>
        <dbReference type="ARBA" id="ARBA00048047"/>
    </source>
</evidence>
<evidence type="ECO:0000256" key="1">
    <source>
        <dbReference type="ARBA" id="ARBA00001962"/>
    </source>
</evidence>
<dbReference type="GO" id="GO:0003868">
    <property type="term" value="F:4-hydroxyphenylpyruvate dioxygenase activity"/>
    <property type="evidence" value="ECO:0007669"/>
    <property type="project" value="UniProtKB-EC"/>
</dbReference>
<keyword evidence="13" id="KW-0256">Endoplasmic reticulum</keyword>
<evidence type="ECO:0000256" key="6">
    <source>
        <dbReference type="ARBA" id="ARBA00005877"/>
    </source>
</evidence>
<dbReference type="InterPro" id="IPR041735">
    <property type="entry name" value="4OHPhenylPyrv_dOase_C"/>
</dbReference>
<keyword evidence="15" id="KW-0223">Dioxygenase</keyword>